<evidence type="ECO:0000313" key="6">
    <source>
        <dbReference type="EMBL" id="KAB8036480.1"/>
    </source>
</evidence>
<dbReference type="GO" id="GO:0006189">
    <property type="term" value="P:'de novo' IMP biosynthetic process"/>
    <property type="evidence" value="ECO:0007669"/>
    <property type="project" value="TreeGrafter"/>
</dbReference>
<dbReference type="EMBL" id="WFLM01000006">
    <property type="protein sequence ID" value="KAB8036480.1"/>
    <property type="molecule type" value="Genomic_DNA"/>
</dbReference>
<evidence type="ECO:0000256" key="1">
    <source>
        <dbReference type="ARBA" id="ARBA00005054"/>
    </source>
</evidence>
<dbReference type="Pfam" id="PF00551">
    <property type="entry name" value="Formyl_trans_N"/>
    <property type="match status" value="1"/>
</dbReference>
<dbReference type="InterPro" id="IPR002376">
    <property type="entry name" value="Formyl_transf_N"/>
</dbReference>
<protein>
    <recommendedName>
        <fullName evidence="2">phosphoribosylglycinamide formyltransferase 1</fullName>
        <ecNumber evidence="2">2.1.2.2</ecNumber>
    </recommendedName>
</protein>
<evidence type="ECO:0000256" key="3">
    <source>
        <dbReference type="ARBA" id="ARBA00022679"/>
    </source>
</evidence>
<evidence type="ECO:0000256" key="4">
    <source>
        <dbReference type="ARBA" id="ARBA00022755"/>
    </source>
</evidence>
<evidence type="ECO:0000259" key="5">
    <source>
        <dbReference type="Pfam" id="PF00551"/>
    </source>
</evidence>
<evidence type="ECO:0000313" key="7">
    <source>
        <dbReference type="Proteomes" id="UP000437748"/>
    </source>
</evidence>
<gene>
    <name evidence="6" type="ORF">GCL60_15230</name>
</gene>
<dbReference type="SUPFAM" id="SSF53328">
    <property type="entry name" value="Formyltransferase"/>
    <property type="match status" value="1"/>
</dbReference>
<name>A0A6N6VTB8_9BACT</name>
<dbReference type="Gene3D" id="3.40.50.170">
    <property type="entry name" value="Formyl transferase, N-terminal domain"/>
    <property type="match status" value="1"/>
</dbReference>
<keyword evidence="7" id="KW-1185">Reference proteome</keyword>
<dbReference type="PANTHER" id="PTHR43369:SF2">
    <property type="entry name" value="PHOSPHORIBOSYLGLYCINAMIDE FORMYLTRANSFERASE"/>
    <property type="match status" value="1"/>
</dbReference>
<feature type="domain" description="Formyl transferase N-terminal" evidence="5">
    <location>
        <begin position="2"/>
        <end position="181"/>
    </location>
</feature>
<dbReference type="PANTHER" id="PTHR43369">
    <property type="entry name" value="PHOSPHORIBOSYLGLYCINAMIDE FORMYLTRANSFERASE"/>
    <property type="match status" value="1"/>
</dbReference>
<dbReference type="EC" id="2.1.2.2" evidence="2"/>
<keyword evidence="3" id="KW-0808">Transferase</keyword>
<proteinExistence type="predicted"/>
<dbReference type="OrthoDB" id="5292304at2"/>
<dbReference type="GO" id="GO:0005737">
    <property type="term" value="C:cytoplasm"/>
    <property type="evidence" value="ECO:0007669"/>
    <property type="project" value="TreeGrafter"/>
</dbReference>
<organism evidence="6 7">
    <name type="scientific">Silvanigrella paludirubra</name>
    <dbReference type="NCBI Taxonomy" id="2499159"/>
    <lineage>
        <taxon>Bacteria</taxon>
        <taxon>Pseudomonadati</taxon>
        <taxon>Bdellovibrionota</taxon>
        <taxon>Oligoflexia</taxon>
        <taxon>Silvanigrellales</taxon>
        <taxon>Silvanigrellaceae</taxon>
        <taxon>Silvanigrella</taxon>
    </lineage>
</organism>
<evidence type="ECO:0000256" key="2">
    <source>
        <dbReference type="ARBA" id="ARBA00012254"/>
    </source>
</evidence>
<dbReference type="AlphaFoldDB" id="A0A6N6VTB8"/>
<reference evidence="6 7" key="1">
    <citation type="submission" date="2019-10" db="EMBL/GenBank/DDBJ databases">
        <title>New species of Slilvanegrellaceae.</title>
        <authorList>
            <person name="Pitt A."/>
            <person name="Hahn M.W."/>
        </authorList>
    </citation>
    <scope>NUCLEOTIDE SEQUENCE [LARGE SCALE GENOMIC DNA]</scope>
    <source>
        <strain evidence="6 7">SP-Ram-0.45-NSY-1</strain>
    </source>
</reference>
<dbReference type="RefSeq" id="WP_153421607.1">
    <property type="nucleotide sequence ID" value="NZ_WFLM01000006.1"/>
</dbReference>
<dbReference type="Proteomes" id="UP000437748">
    <property type="component" value="Unassembled WGS sequence"/>
</dbReference>
<dbReference type="GO" id="GO:0004644">
    <property type="term" value="F:phosphoribosylglycinamide formyltransferase activity"/>
    <property type="evidence" value="ECO:0007669"/>
    <property type="project" value="UniProtKB-EC"/>
</dbReference>
<comment type="caution">
    <text evidence="6">The sequence shown here is derived from an EMBL/GenBank/DDBJ whole genome shotgun (WGS) entry which is preliminary data.</text>
</comment>
<comment type="pathway">
    <text evidence="1">Purine metabolism; IMP biosynthesis via de novo pathway; N(2)-formyl-N(1)-(5-phospho-D-ribosyl)glycinamide from N(1)-(5-phospho-D-ribosyl)glycinamide (10-formyl THF route): step 1/1.</text>
</comment>
<keyword evidence="4" id="KW-0658">Purine biosynthesis</keyword>
<accession>A0A6N6VTB8</accession>
<sequence length="188" mass="21362">MIVVLASGSGTNFEAIANAFPDKVKALVCNVENAKVIHKAQSKNISTFIVPHKNYTNRSEHEIALLQTIQHLNDIKVIVLAGYMRVLTPTFFEEVSKIKSKPVLINLHPAPLDLYKGAHAYEYAITNKVTEWGLSVHEVIPELDSGKLLNYVSFPVFPYESEEQLKDRVRPLEHKILIETLNKILFWR</sequence>
<dbReference type="InterPro" id="IPR036477">
    <property type="entry name" value="Formyl_transf_N_sf"/>
</dbReference>